<dbReference type="HAMAP" id="MF_00463">
    <property type="entry name" value="RsxB_RnfB"/>
    <property type="match status" value="1"/>
</dbReference>
<keyword evidence="8 10" id="KW-0411">Iron-sulfur</keyword>
<dbReference type="PROSITE" id="PS00198">
    <property type="entry name" value="4FE4S_FER_1"/>
    <property type="match status" value="3"/>
</dbReference>
<evidence type="ECO:0000256" key="2">
    <source>
        <dbReference type="ARBA" id="ARBA00022485"/>
    </source>
</evidence>
<comment type="caution">
    <text evidence="13">The sequence shown here is derived from an EMBL/GenBank/DDBJ whole genome shotgun (WGS) entry which is preliminary data.</text>
</comment>
<dbReference type="GO" id="GO:0005886">
    <property type="term" value="C:plasma membrane"/>
    <property type="evidence" value="ECO:0007669"/>
    <property type="project" value="UniProtKB-SubCell"/>
</dbReference>
<evidence type="ECO:0000256" key="5">
    <source>
        <dbReference type="ARBA" id="ARBA00022967"/>
    </source>
</evidence>
<feature type="binding site" evidence="10">
    <location>
        <position position="176"/>
    </location>
    <ligand>
        <name>[4Fe-4S] cluster</name>
        <dbReference type="ChEBI" id="CHEBI:49883"/>
        <label>3</label>
    </ligand>
</feature>
<dbReference type="InterPro" id="IPR017900">
    <property type="entry name" value="4Fe4S_Fe_S_CS"/>
</dbReference>
<feature type="domain" description="4Fe-4S ferredoxin-type" evidence="11">
    <location>
        <begin position="203"/>
        <end position="235"/>
    </location>
</feature>
<feature type="domain" description="4Fe-4S ferredoxin-type" evidence="11">
    <location>
        <begin position="161"/>
        <end position="190"/>
    </location>
</feature>
<organism evidence="13 14">
    <name type="scientific">Candidatus Aphodoplasma excrementigallinarum</name>
    <dbReference type="NCBI Taxonomy" id="2840673"/>
    <lineage>
        <taxon>Bacteria</taxon>
        <taxon>Bacillati</taxon>
        <taxon>Bacillota</taxon>
        <taxon>Clostridia</taxon>
        <taxon>Eubacteriales</taxon>
        <taxon>Candidatus Aphodoplasma</taxon>
    </lineage>
</organism>
<dbReference type="EMBL" id="DVOF01000109">
    <property type="protein sequence ID" value="HIV02647.1"/>
    <property type="molecule type" value="Genomic_DNA"/>
</dbReference>
<keyword evidence="2 10" id="KW-0004">4Fe-4S</keyword>
<feature type="binding site" evidence="10">
    <location>
        <position position="57"/>
    </location>
    <ligand>
        <name>[4Fe-4S] cluster</name>
        <dbReference type="ChEBI" id="CHEBI:49883"/>
        <label>1</label>
    </ligand>
</feature>
<reference evidence="13" key="1">
    <citation type="submission" date="2020-10" db="EMBL/GenBank/DDBJ databases">
        <authorList>
            <person name="Gilroy R."/>
        </authorList>
    </citation>
    <scope>NUCLEOTIDE SEQUENCE</scope>
    <source>
        <strain evidence="13">4920</strain>
    </source>
</reference>
<feature type="binding site" evidence="10">
    <location>
        <position position="147"/>
    </location>
    <ligand>
        <name>[4Fe-4S] cluster</name>
        <dbReference type="ChEBI" id="CHEBI:49883"/>
        <label>2</label>
    </ligand>
</feature>
<sequence>MGEVLIALAILGGLGLLFGALLGVASIAFRVREDERVEQIIACLPGANCGGCGYAGCANFAQAVVDGAAAVGGCPVSNAAQKAQIAEVMGQAAQESEKLCATVLCSGAYGVAEEKYKYYGIDDCNAAARLGGGQKQCEYACLGLGTCVKVCKFDAIHVKDGVAKVDRDKCTACGMCVKACPKHVIELVPADAQRIVMCKSQEKGPAVTKACRVGCIGCRLCVKACPVDAIQVEHNLAKIDYKKCIDCGMCKEKCPRGIIA</sequence>
<keyword evidence="4 10" id="KW-0677">Repeat</keyword>
<feature type="binding site" evidence="10">
    <location>
        <position position="173"/>
    </location>
    <ligand>
        <name>[4Fe-4S] cluster</name>
        <dbReference type="ChEBI" id="CHEBI:49883"/>
        <label>3</label>
    </ligand>
</feature>
<feature type="binding site" evidence="10">
    <location>
        <position position="180"/>
    </location>
    <ligand>
        <name>[4Fe-4S] cluster</name>
        <dbReference type="ChEBI" id="CHEBI:49883"/>
        <label>2</label>
    </ligand>
</feature>
<feature type="region of interest" description="Hydrophobic" evidence="10">
    <location>
        <begin position="1"/>
        <end position="26"/>
    </location>
</feature>
<name>A0A9D1NHF7_9FIRM</name>
<dbReference type="Proteomes" id="UP000886743">
    <property type="component" value="Unassembled WGS sequence"/>
</dbReference>
<keyword evidence="1 10" id="KW-0813">Transport</keyword>
<comment type="function">
    <text evidence="10">Part of a membrane-bound complex that couples electron transfer with translocation of ions across the membrane.</text>
</comment>
<dbReference type="Pfam" id="PF13187">
    <property type="entry name" value="Fer4_9"/>
    <property type="match status" value="1"/>
</dbReference>
<feature type="binding site" evidence="10">
    <location>
        <position position="170"/>
    </location>
    <ligand>
        <name>[4Fe-4S] cluster</name>
        <dbReference type="ChEBI" id="CHEBI:49883"/>
        <label>3</label>
    </ligand>
</feature>
<dbReference type="Pfam" id="PF04060">
    <property type="entry name" value="FeS"/>
    <property type="match status" value="1"/>
</dbReference>
<dbReference type="GO" id="GO:0046872">
    <property type="term" value="F:metal ion binding"/>
    <property type="evidence" value="ECO:0007669"/>
    <property type="project" value="UniProtKB-KW"/>
</dbReference>
<evidence type="ECO:0000256" key="10">
    <source>
        <dbReference type="HAMAP-Rule" id="MF_00463"/>
    </source>
</evidence>
<comment type="cofactor">
    <cofactor evidence="10">
        <name>[4Fe-4S] cluster</name>
        <dbReference type="ChEBI" id="CHEBI:49883"/>
    </cofactor>
    <text evidence="10">Binds 3 [4Fe-4S] clusters.</text>
</comment>
<reference evidence="13" key="2">
    <citation type="journal article" date="2021" name="PeerJ">
        <title>Extensive microbial diversity within the chicken gut microbiome revealed by metagenomics and culture.</title>
        <authorList>
            <person name="Gilroy R."/>
            <person name="Ravi A."/>
            <person name="Getino M."/>
            <person name="Pursley I."/>
            <person name="Horton D.L."/>
            <person name="Alikhan N.F."/>
            <person name="Baker D."/>
            <person name="Gharbi K."/>
            <person name="Hall N."/>
            <person name="Watson M."/>
            <person name="Adriaenssens E.M."/>
            <person name="Foster-Nyarko E."/>
            <person name="Jarju S."/>
            <person name="Secka A."/>
            <person name="Antonio M."/>
            <person name="Oren A."/>
            <person name="Chaudhuri R.R."/>
            <person name="La Ragione R."/>
            <person name="Hildebrand F."/>
            <person name="Pallen M.J."/>
        </authorList>
    </citation>
    <scope>NUCLEOTIDE SEQUENCE</scope>
    <source>
        <strain evidence="13">4920</strain>
    </source>
</reference>
<gene>
    <name evidence="10" type="primary">rnfB</name>
    <name evidence="13" type="ORF">IAC74_03665</name>
</gene>
<dbReference type="PANTHER" id="PTHR43560:SF1">
    <property type="entry name" value="ION-TRANSLOCATING OXIDOREDUCTASE COMPLEX SUBUNIT B"/>
    <property type="match status" value="1"/>
</dbReference>
<dbReference type="EC" id="7.-.-.-" evidence="10"/>
<keyword evidence="3 10" id="KW-0479">Metal-binding</keyword>
<accession>A0A9D1NHF7</accession>
<evidence type="ECO:0000256" key="1">
    <source>
        <dbReference type="ARBA" id="ARBA00022448"/>
    </source>
</evidence>
<dbReference type="PROSITE" id="PS51656">
    <property type="entry name" value="4FE4S"/>
    <property type="match status" value="1"/>
</dbReference>
<dbReference type="PROSITE" id="PS51379">
    <property type="entry name" value="4FE4S_FER_2"/>
    <property type="match status" value="3"/>
</dbReference>
<dbReference type="GO" id="GO:0022900">
    <property type="term" value="P:electron transport chain"/>
    <property type="evidence" value="ECO:0007669"/>
    <property type="project" value="UniProtKB-UniRule"/>
</dbReference>
<feature type="binding site" evidence="10">
    <location>
        <position position="137"/>
    </location>
    <ligand>
        <name>[4Fe-4S] cluster</name>
        <dbReference type="ChEBI" id="CHEBI:49883"/>
        <label>2</label>
    </ligand>
</feature>
<dbReference type="SUPFAM" id="SSF54862">
    <property type="entry name" value="4Fe-4S ferredoxins"/>
    <property type="match status" value="2"/>
</dbReference>
<dbReference type="InterPro" id="IPR050395">
    <property type="entry name" value="4Fe4S_Ferredoxin_RnfB"/>
</dbReference>
<comment type="caution">
    <text evidence="10">Lacks conserved residue(s) required for the propagation of feature annotation.</text>
</comment>
<dbReference type="AlphaFoldDB" id="A0A9D1NHF7"/>
<evidence type="ECO:0000256" key="4">
    <source>
        <dbReference type="ARBA" id="ARBA00022737"/>
    </source>
</evidence>
<protein>
    <recommendedName>
        <fullName evidence="10">Ion-translocating oxidoreductase complex subunit B</fullName>
        <ecNumber evidence="10">7.-.-.-</ecNumber>
    </recommendedName>
    <alternativeName>
        <fullName evidence="10">Rnf electron transport complex subunit B</fullName>
    </alternativeName>
</protein>
<feature type="binding site" evidence="10">
    <location>
        <position position="151"/>
    </location>
    <ligand>
        <name>[4Fe-4S] cluster</name>
        <dbReference type="ChEBI" id="CHEBI:49883"/>
        <label>3</label>
    </ligand>
</feature>
<keyword evidence="6 10" id="KW-0249">Electron transport</keyword>
<evidence type="ECO:0000313" key="14">
    <source>
        <dbReference type="Proteomes" id="UP000886743"/>
    </source>
</evidence>
<evidence type="ECO:0000256" key="3">
    <source>
        <dbReference type="ARBA" id="ARBA00022723"/>
    </source>
</evidence>
<keyword evidence="7 10" id="KW-0408">Iron</keyword>
<evidence type="ECO:0000256" key="7">
    <source>
        <dbReference type="ARBA" id="ARBA00023004"/>
    </source>
</evidence>
<dbReference type="Gene3D" id="3.30.70.20">
    <property type="match status" value="2"/>
</dbReference>
<keyword evidence="9 10" id="KW-0472">Membrane</keyword>
<dbReference type="NCBIfam" id="NF005503">
    <property type="entry name" value="PRK07118.1-2"/>
    <property type="match status" value="1"/>
</dbReference>
<comment type="similarity">
    <text evidence="10">Belongs to the 4Fe4S bacterial-type ferredoxin family. RnfB subfamily.</text>
</comment>
<evidence type="ECO:0000313" key="13">
    <source>
        <dbReference type="EMBL" id="HIV02647.1"/>
    </source>
</evidence>
<evidence type="ECO:0000256" key="8">
    <source>
        <dbReference type="ARBA" id="ARBA00023014"/>
    </source>
</evidence>
<proteinExistence type="inferred from homology"/>
<comment type="subcellular location">
    <subcellularLocation>
        <location evidence="10">Cell membrane</location>
    </subcellularLocation>
</comment>
<dbReference type="InterPro" id="IPR007202">
    <property type="entry name" value="4Fe-4S_dom"/>
</dbReference>
<keyword evidence="10" id="KW-1003">Cell membrane</keyword>
<evidence type="ECO:0000259" key="12">
    <source>
        <dbReference type="PROSITE" id="PS51656"/>
    </source>
</evidence>
<dbReference type="CDD" id="cd10549">
    <property type="entry name" value="MtMvhB_like"/>
    <property type="match status" value="1"/>
</dbReference>
<dbReference type="PANTHER" id="PTHR43560">
    <property type="entry name" value="ION-TRANSLOCATING OXIDOREDUCTASE COMPLEX SUBUNIT B"/>
    <property type="match status" value="1"/>
</dbReference>
<feature type="domain" description="4Fe-4S ferredoxin-type" evidence="11">
    <location>
        <begin position="237"/>
        <end position="260"/>
    </location>
</feature>
<comment type="subunit">
    <text evidence="10">The complex is composed of six subunits: RnfA, RnfB, RnfC, RnfD, RnfE and RnfG.</text>
</comment>
<dbReference type="Pfam" id="PF00037">
    <property type="entry name" value="Fer4"/>
    <property type="match status" value="1"/>
</dbReference>
<feature type="binding site" evidence="10">
    <location>
        <position position="49"/>
    </location>
    <ligand>
        <name>[4Fe-4S] cluster</name>
        <dbReference type="ChEBI" id="CHEBI:49883"/>
        <label>1</label>
    </ligand>
</feature>
<feature type="binding site" evidence="10">
    <location>
        <position position="74"/>
    </location>
    <ligand>
        <name>[4Fe-4S] cluster</name>
        <dbReference type="ChEBI" id="CHEBI:49883"/>
        <label>1</label>
    </ligand>
</feature>
<evidence type="ECO:0000259" key="11">
    <source>
        <dbReference type="PROSITE" id="PS51379"/>
    </source>
</evidence>
<dbReference type="GO" id="GO:0051539">
    <property type="term" value="F:4 iron, 4 sulfur cluster binding"/>
    <property type="evidence" value="ECO:0007669"/>
    <property type="project" value="UniProtKB-UniRule"/>
</dbReference>
<evidence type="ECO:0000256" key="9">
    <source>
        <dbReference type="ARBA" id="ARBA00023136"/>
    </source>
</evidence>
<feature type="binding site" evidence="10">
    <location>
        <position position="141"/>
    </location>
    <ligand>
        <name>[4Fe-4S] cluster</name>
        <dbReference type="ChEBI" id="CHEBI:49883"/>
        <label>2</label>
    </ligand>
</feature>
<dbReference type="InterPro" id="IPR010207">
    <property type="entry name" value="Elect_transpt_cplx_RnfB/RsxB"/>
</dbReference>
<feature type="domain" description="4Fe-4S" evidence="12">
    <location>
        <begin position="32"/>
        <end position="91"/>
    </location>
</feature>
<dbReference type="Gene3D" id="1.10.15.40">
    <property type="entry name" value="Electron transport complex subunit B, putative Fe-S cluster"/>
    <property type="match status" value="1"/>
</dbReference>
<dbReference type="InterPro" id="IPR017896">
    <property type="entry name" value="4Fe4S_Fe-S-bd"/>
</dbReference>
<dbReference type="GO" id="GO:0009055">
    <property type="term" value="F:electron transfer activity"/>
    <property type="evidence" value="ECO:0007669"/>
    <property type="project" value="InterPro"/>
</dbReference>
<evidence type="ECO:0000256" key="6">
    <source>
        <dbReference type="ARBA" id="ARBA00022982"/>
    </source>
</evidence>
<keyword evidence="5 10" id="KW-1278">Translocase</keyword>
<feature type="binding site" evidence="10">
    <location>
        <position position="52"/>
    </location>
    <ligand>
        <name>[4Fe-4S] cluster</name>
        <dbReference type="ChEBI" id="CHEBI:49883"/>
        <label>1</label>
    </ligand>
</feature>